<evidence type="ECO:0000256" key="1">
    <source>
        <dbReference type="ARBA" id="ARBA00022722"/>
    </source>
</evidence>
<dbReference type="EMBL" id="RIAR02000001">
    <property type="protein sequence ID" value="NSL90217.1"/>
    <property type="molecule type" value="Genomic_DNA"/>
</dbReference>
<evidence type="ECO:0000256" key="3">
    <source>
        <dbReference type="ARBA" id="ARBA00022763"/>
    </source>
</evidence>
<keyword evidence="4" id="KW-0378">Hydrolase</keyword>
<keyword evidence="5" id="KW-0234">DNA repair</keyword>
<gene>
    <name evidence="7" type="primary">vsr</name>
    <name evidence="7" type="ORF">ECE50_025505</name>
</gene>
<keyword evidence="8" id="KW-1185">Reference proteome</keyword>
<evidence type="ECO:0000313" key="8">
    <source>
        <dbReference type="Proteomes" id="UP000281028"/>
    </source>
</evidence>
<evidence type="ECO:0000256" key="6">
    <source>
        <dbReference type="ARBA" id="ARBA00029466"/>
    </source>
</evidence>
<dbReference type="CDD" id="cd00221">
    <property type="entry name" value="Vsr"/>
    <property type="match status" value="1"/>
</dbReference>
<comment type="similarity">
    <text evidence="6">Belongs to the Vsr family.</text>
</comment>
<dbReference type="SUPFAM" id="SSF52980">
    <property type="entry name" value="Restriction endonuclease-like"/>
    <property type="match status" value="1"/>
</dbReference>
<dbReference type="InterPro" id="IPR011335">
    <property type="entry name" value="Restrct_endonuc-II-like"/>
</dbReference>
<evidence type="ECO:0000313" key="7">
    <source>
        <dbReference type="EMBL" id="NSL90217.1"/>
    </source>
</evidence>
<sequence length="130" mass="15620">MADTFSKAERRGIMQKVKSKGNKSTEEKLLAILKKNNIKGWRRNYRLKGKPDFVFPHKKIVLFTDGCFWHGHHCRNIIPKQNATYWDKKRQRNIERDREVTEHLQKKGWVVLRFWECEIKKDNLDLTALL</sequence>
<reference evidence="7" key="1">
    <citation type="submission" date="2020-05" db="EMBL/GenBank/DDBJ databases">
        <title>Chitinophaga laudate sp. nov., isolated from a tropical peat swamp.</title>
        <authorList>
            <person name="Goh C.B.S."/>
            <person name="Lee M.S."/>
            <person name="Parimannan S."/>
            <person name="Pasbakhsh P."/>
            <person name="Yule C.M."/>
            <person name="Rajandas H."/>
            <person name="Loke S."/>
            <person name="Croft L."/>
            <person name="Tan J.B.L."/>
        </authorList>
    </citation>
    <scope>NUCLEOTIDE SEQUENCE</scope>
    <source>
        <strain evidence="7">Mgbs1</strain>
    </source>
</reference>
<dbReference type="GO" id="GO:0006298">
    <property type="term" value="P:mismatch repair"/>
    <property type="evidence" value="ECO:0007669"/>
    <property type="project" value="InterPro"/>
</dbReference>
<evidence type="ECO:0000256" key="5">
    <source>
        <dbReference type="ARBA" id="ARBA00023204"/>
    </source>
</evidence>
<dbReference type="GO" id="GO:0016787">
    <property type="term" value="F:hydrolase activity"/>
    <property type="evidence" value="ECO:0007669"/>
    <property type="project" value="UniProtKB-KW"/>
</dbReference>
<organism evidence="7 8">
    <name type="scientific">Chitinophaga solisilvae</name>
    <dbReference type="NCBI Taxonomy" id="1233460"/>
    <lineage>
        <taxon>Bacteria</taxon>
        <taxon>Pseudomonadati</taxon>
        <taxon>Bacteroidota</taxon>
        <taxon>Chitinophagia</taxon>
        <taxon>Chitinophagales</taxon>
        <taxon>Chitinophagaceae</taxon>
        <taxon>Chitinophaga</taxon>
    </lineage>
</organism>
<evidence type="ECO:0000256" key="4">
    <source>
        <dbReference type="ARBA" id="ARBA00022801"/>
    </source>
</evidence>
<dbReference type="Proteomes" id="UP000281028">
    <property type="component" value="Unassembled WGS sequence"/>
</dbReference>
<dbReference type="AlphaFoldDB" id="A0A3S1B2Q6"/>
<name>A0A3S1B2Q6_9BACT</name>
<proteinExistence type="inferred from homology"/>
<keyword evidence="3" id="KW-0227">DNA damage</keyword>
<keyword evidence="1" id="KW-0540">Nuclease</keyword>
<comment type="caution">
    <text evidence="7">The sequence shown here is derived from an EMBL/GenBank/DDBJ whole genome shotgun (WGS) entry which is preliminary data.</text>
</comment>
<dbReference type="OrthoDB" id="9801520at2"/>
<dbReference type="NCBIfam" id="TIGR00632">
    <property type="entry name" value="vsr"/>
    <property type="match status" value="1"/>
</dbReference>
<protein>
    <submittedName>
        <fullName evidence="7">DNA mismatch endonuclease Vsr</fullName>
    </submittedName>
</protein>
<evidence type="ECO:0000256" key="2">
    <source>
        <dbReference type="ARBA" id="ARBA00022759"/>
    </source>
</evidence>
<dbReference type="InterPro" id="IPR004603">
    <property type="entry name" value="DNA_mismatch_endonuc_vsr"/>
</dbReference>
<keyword evidence="2 7" id="KW-0255">Endonuclease</keyword>
<dbReference type="Gene3D" id="3.40.960.10">
    <property type="entry name" value="VSR Endonuclease"/>
    <property type="match status" value="1"/>
</dbReference>
<dbReference type="Pfam" id="PF03852">
    <property type="entry name" value="Vsr"/>
    <property type="match status" value="1"/>
</dbReference>
<dbReference type="GO" id="GO:0004519">
    <property type="term" value="F:endonuclease activity"/>
    <property type="evidence" value="ECO:0007669"/>
    <property type="project" value="UniProtKB-KW"/>
</dbReference>
<accession>A0A3S1B2Q6</accession>